<reference evidence="1 2" key="1">
    <citation type="journal article" date="2020" name="Cell">
        <title>Large-Scale Comparative Analyses of Tick Genomes Elucidate Their Genetic Diversity and Vector Capacities.</title>
        <authorList>
            <consortium name="Tick Genome and Microbiome Consortium (TIGMIC)"/>
            <person name="Jia N."/>
            <person name="Wang J."/>
            <person name="Shi W."/>
            <person name="Du L."/>
            <person name="Sun Y."/>
            <person name="Zhan W."/>
            <person name="Jiang J.F."/>
            <person name="Wang Q."/>
            <person name="Zhang B."/>
            <person name="Ji P."/>
            <person name="Bell-Sakyi L."/>
            <person name="Cui X.M."/>
            <person name="Yuan T.T."/>
            <person name="Jiang B.G."/>
            <person name="Yang W.F."/>
            <person name="Lam T.T."/>
            <person name="Chang Q.C."/>
            <person name="Ding S.J."/>
            <person name="Wang X.J."/>
            <person name="Zhu J.G."/>
            <person name="Ruan X.D."/>
            <person name="Zhao L."/>
            <person name="Wei J.T."/>
            <person name="Ye R.Z."/>
            <person name="Que T.C."/>
            <person name="Du C.H."/>
            <person name="Zhou Y.H."/>
            <person name="Cheng J.X."/>
            <person name="Dai P.F."/>
            <person name="Guo W.B."/>
            <person name="Han X.H."/>
            <person name="Huang E.J."/>
            <person name="Li L.F."/>
            <person name="Wei W."/>
            <person name="Gao Y.C."/>
            <person name="Liu J.Z."/>
            <person name="Shao H.Z."/>
            <person name="Wang X."/>
            <person name="Wang C.C."/>
            <person name="Yang T.C."/>
            <person name="Huo Q.B."/>
            <person name="Li W."/>
            <person name="Chen H.Y."/>
            <person name="Chen S.E."/>
            <person name="Zhou L.G."/>
            <person name="Ni X.B."/>
            <person name="Tian J.H."/>
            <person name="Sheng Y."/>
            <person name="Liu T."/>
            <person name="Pan Y.S."/>
            <person name="Xia L.Y."/>
            <person name="Li J."/>
            <person name="Zhao F."/>
            <person name="Cao W.C."/>
        </authorList>
    </citation>
    <scope>NUCLEOTIDE SEQUENCE [LARGE SCALE GENOMIC DNA]</scope>
    <source>
        <strain evidence="1">Iper-2018</strain>
    </source>
</reference>
<accession>A0AC60PZC2</accession>
<comment type="caution">
    <text evidence="1">The sequence shown here is derived from an EMBL/GenBank/DDBJ whole genome shotgun (WGS) entry which is preliminary data.</text>
</comment>
<evidence type="ECO:0000313" key="1">
    <source>
        <dbReference type="EMBL" id="KAG0425947.1"/>
    </source>
</evidence>
<name>A0AC60PZC2_IXOPE</name>
<evidence type="ECO:0000313" key="2">
    <source>
        <dbReference type="Proteomes" id="UP000805193"/>
    </source>
</evidence>
<organism evidence="1 2">
    <name type="scientific">Ixodes persulcatus</name>
    <name type="common">Taiga tick</name>
    <dbReference type="NCBI Taxonomy" id="34615"/>
    <lineage>
        <taxon>Eukaryota</taxon>
        <taxon>Metazoa</taxon>
        <taxon>Ecdysozoa</taxon>
        <taxon>Arthropoda</taxon>
        <taxon>Chelicerata</taxon>
        <taxon>Arachnida</taxon>
        <taxon>Acari</taxon>
        <taxon>Parasitiformes</taxon>
        <taxon>Ixodida</taxon>
        <taxon>Ixodoidea</taxon>
        <taxon>Ixodidae</taxon>
        <taxon>Ixodinae</taxon>
        <taxon>Ixodes</taxon>
    </lineage>
</organism>
<dbReference type="EMBL" id="JABSTQ010009788">
    <property type="protein sequence ID" value="KAG0425947.1"/>
    <property type="molecule type" value="Genomic_DNA"/>
</dbReference>
<protein>
    <submittedName>
        <fullName evidence="1">Uncharacterized protein</fullName>
    </submittedName>
</protein>
<feature type="non-terminal residue" evidence="1">
    <location>
        <position position="588"/>
    </location>
</feature>
<proteinExistence type="predicted"/>
<keyword evidence="2" id="KW-1185">Reference proteome</keyword>
<dbReference type="Proteomes" id="UP000805193">
    <property type="component" value="Unassembled WGS sequence"/>
</dbReference>
<gene>
    <name evidence="1" type="ORF">HPB47_026940</name>
</gene>
<sequence>MLYEGEGGEEVPAKWKMSGGGRAPFLDTCLVRHVRQQVLRAVLQATKAGNEMPSPGEDFEYYSSFASFRQVMLSEGKDILKLMSSLASQQSGKGRFEGLDLEEKFDLLTDVNDMVLERVGNHLDEADGIKKKPEDVVVMTVSTNRPIHTSWNKKLSKDAKSSQFHLMAARNVVRPQLTFRDKVDNGHSPFVPIIRYKPHSIRPLAILLENDAGVESYCHPYECEIERFEATEEQLKVEEQTAPLPLEETPYVFVETLEQLQHMCTDLGKQTEIAVDLEHHSYRTFQGFTCLMQISTRSSDYVVDTLALRHELHLLNEVFANPKIIKVLHGADMDVLWLQRDFGLYLVGLFDTGQAARVLGMAHLSLAFLLRHYCHLDTDKKFQLADWRIRPLPLEMIKYAREDTHYLLHVYDLMRRDLLAKGNQLNNLLHSVFQRSKQVCLKRYEKPLYTEDSYLELYRKSKKAFNSKQLYALRHLYSWRDRISRLEDESTGYVLPNHMILQISEILPREQQGIIACCNPCPPLVRQNLNELHSIILKARDTPLNQKNEALDLPFEPTQTDIDLDSVLHGIHDRLHHQDAALSLPTLL</sequence>